<dbReference type="AlphaFoldDB" id="T1AMC8"/>
<sequence length="109" mass="11052">GPSVGSATHGIHQRHAHGHPAQFRAYGSCGQCLHDYATLLSGDPRYRAALGTGNDVGAFAAALQRGGYATDPNYARKLTAVADTLSRVLGAEPLKLAAAAPIAAGSGTL</sequence>
<gene>
    <name evidence="3" type="ORF">B2A_09978</name>
</gene>
<reference evidence="3" key="2">
    <citation type="journal article" date="2014" name="ISME J.">
        <title>Microbial stratification in low pH oxic and suboxic macroscopic growths along an acid mine drainage.</title>
        <authorList>
            <person name="Mendez-Garcia C."/>
            <person name="Mesa V."/>
            <person name="Sprenger R.R."/>
            <person name="Richter M."/>
            <person name="Diez M.S."/>
            <person name="Solano J."/>
            <person name="Bargiela R."/>
            <person name="Golyshina O.V."/>
            <person name="Manteca A."/>
            <person name="Ramos J.L."/>
            <person name="Gallego J.R."/>
            <person name="Llorente I."/>
            <person name="Martins Dos Santos V.A."/>
            <person name="Jensen O.N."/>
            <person name="Pelaez A.I."/>
            <person name="Sanchez J."/>
            <person name="Ferrer M."/>
        </authorList>
    </citation>
    <scope>NUCLEOTIDE SEQUENCE</scope>
</reference>
<dbReference type="PRINTS" id="PR01002">
    <property type="entry name" value="FLGFLGJ"/>
</dbReference>
<dbReference type="EMBL" id="AUZZ01007206">
    <property type="protein sequence ID" value="EQD43215.1"/>
    <property type="molecule type" value="Genomic_DNA"/>
</dbReference>
<organism evidence="3">
    <name type="scientific">mine drainage metagenome</name>
    <dbReference type="NCBI Taxonomy" id="410659"/>
    <lineage>
        <taxon>unclassified sequences</taxon>
        <taxon>metagenomes</taxon>
        <taxon>ecological metagenomes</taxon>
    </lineage>
</organism>
<feature type="non-terminal residue" evidence="3">
    <location>
        <position position="1"/>
    </location>
</feature>
<evidence type="ECO:0000259" key="2">
    <source>
        <dbReference type="Pfam" id="PF01832"/>
    </source>
</evidence>
<proteinExistence type="predicted"/>
<evidence type="ECO:0000313" key="3">
    <source>
        <dbReference type="EMBL" id="EQD43215.1"/>
    </source>
</evidence>
<dbReference type="InterPro" id="IPR002901">
    <property type="entry name" value="MGlyc_endo_b_GlcNAc-like_dom"/>
</dbReference>
<dbReference type="GO" id="GO:0004040">
    <property type="term" value="F:amidase activity"/>
    <property type="evidence" value="ECO:0007669"/>
    <property type="project" value="InterPro"/>
</dbReference>
<dbReference type="Gene3D" id="1.10.530.10">
    <property type="match status" value="1"/>
</dbReference>
<keyword evidence="3" id="KW-0966">Cell projection</keyword>
<keyword evidence="3" id="KW-0282">Flagellum</keyword>
<accession>T1AMC8</accession>
<keyword evidence="3" id="KW-0969">Cilium</keyword>
<dbReference type="InterPro" id="IPR051056">
    <property type="entry name" value="Glycosyl_Hydrolase_73"/>
</dbReference>
<dbReference type="Pfam" id="PF01832">
    <property type="entry name" value="Glucosaminidase"/>
    <property type="match status" value="1"/>
</dbReference>
<dbReference type="GO" id="GO:0071973">
    <property type="term" value="P:bacterial-type flagellum-dependent cell motility"/>
    <property type="evidence" value="ECO:0007669"/>
    <property type="project" value="TreeGrafter"/>
</dbReference>
<reference evidence="3" key="1">
    <citation type="submission" date="2013-08" db="EMBL/GenBank/DDBJ databases">
        <authorList>
            <person name="Mendez C."/>
            <person name="Richter M."/>
            <person name="Ferrer M."/>
            <person name="Sanchez J."/>
        </authorList>
    </citation>
    <scope>NUCLEOTIDE SEQUENCE</scope>
</reference>
<protein>
    <submittedName>
        <fullName evidence="3">Flagellar rod assembly protein/muramidase FlgJ</fullName>
    </submittedName>
</protein>
<evidence type="ECO:0000256" key="1">
    <source>
        <dbReference type="ARBA" id="ARBA00022801"/>
    </source>
</evidence>
<dbReference type="PANTHER" id="PTHR33308:SF9">
    <property type="entry name" value="PEPTIDOGLYCAN HYDROLASE FLGJ"/>
    <property type="match status" value="1"/>
</dbReference>
<name>T1AMC8_9ZZZZ</name>
<feature type="domain" description="Mannosyl-glycoprotein endo-beta-N-acetylglucosamidase-like" evidence="2">
    <location>
        <begin position="19"/>
        <end position="85"/>
    </location>
</feature>
<keyword evidence="1" id="KW-0378">Hydrolase</keyword>
<comment type="caution">
    <text evidence="3">The sequence shown here is derived from an EMBL/GenBank/DDBJ whole genome shotgun (WGS) entry which is preliminary data.</text>
</comment>
<dbReference type="PANTHER" id="PTHR33308">
    <property type="entry name" value="PEPTIDOGLYCAN HYDROLASE FLGJ"/>
    <property type="match status" value="1"/>
</dbReference>